<dbReference type="SUPFAM" id="SSF51161">
    <property type="entry name" value="Trimeric LpxA-like enzymes"/>
    <property type="match status" value="1"/>
</dbReference>
<name>A0A1G9CMP4_9BACT</name>
<evidence type="ECO:0000313" key="3">
    <source>
        <dbReference type="Proteomes" id="UP000199053"/>
    </source>
</evidence>
<keyword evidence="3" id="KW-1185">Reference proteome</keyword>
<organism evidence="2 3">
    <name type="scientific">Maridesulfovibrio ferrireducens</name>
    <dbReference type="NCBI Taxonomy" id="246191"/>
    <lineage>
        <taxon>Bacteria</taxon>
        <taxon>Pseudomonadati</taxon>
        <taxon>Thermodesulfobacteriota</taxon>
        <taxon>Desulfovibrionia</taxon>
        <taxon>Desulfovibrionales</taxon>
        <taxon>Desulfovibrionaceae</taxon>
        <taxon>Maridesulfovibrio</taxon>
    </lineage>
</organism>
<evidence type="ECO:0000256" key="1">
    <source>
        <dbReference type="ARBA" id="ARBA00007274"/>
    </source>
</evidence>
<dbReference type="Gene3D" id="2.160.10.10">
    <property type="entry name" value="Hexapeptide repeat proteins"/>
    <property type="match status" value="1"/>
</dbReference>
<dbReference type="Proteomes" id="UP000199053">
    <property type="component" value="Unassembled WGS sequence"/>
</dbReference>
<dbReference type="PANTHER" id="PTHR43300:SF4">
    <property type="entry name" value="ACYL-[ACYL-CARRIER-PROTEIN]--UDP-N-ACETYLGLUCOSAMINE O-ACYLTRANSFERASE"/>
    <property type="match status" value="1"/>
</dbReference>
<dbReference type="InterPro" id="IPR050179">
    <property type="entry name" value="Trans_hexapeptide_repeat"/>
</dbReference>
<dbReference type="OrthoDB" id="9782091at2"/>
<keyword evidence="2" id="KW-0808">Transferase</keyword>
<protein>
    <submittedName>
        <fullName evidence="2">Transferase hexapeptide (Six repeat-containing protein)</fullName>
    </submittedName>
</protein>
<gene>
    <name evidence="2" type="ORF">SAMN05660337_0733</name>
</gene>
<dbReference type="InterPro" id="IPR011004">
    <property type="entry name" value="Trimer_LpxA-like_sf"/>
</dbReference>
<reference evidence="3" key="1">
    <citation type="submission" date="2016-10" db="EMBL/GenBank/DDBJ databases">
        <authorList>
            <person name="Varghese N."/>
            <person name="Submissions S."/>
        </authorList>
    </citation>
    <scope>NUCLEOTIDE SEQUENCE [LARGE SCALE GENOMIC DNA]</scope>
    <source>
        <strain evidence="3">DSM 16995</strain>
    </source>
</reference>
<dbReference type="AlphaFoldDB" id="A0A1G9CMP4"/>
<dbReference type="CDD" id="cd03358">
    <property type="entry name" value="LbH_WxcM_N_like"/>
    <property type="match status" value="1"/>
</dbReference>
<proteinExistence type="inferred from homology"/>
<accession>A0A1G9CMP4</accession>
<comment type="similarity">
    <text evidence="1">Belongs to the transferase hexapeptide repeat family.</text>
</comment>
<dbReference type="Pfam" id="PF00132">
    <property type="entry name" value="Hexapep"/>
    <property type="match status" value="1"/>
</dbReference>
<dbReference type="GO" id="GO:0016740">
    <property type="term" value="F:transferase activity"/>
    <property type="evidence" value="ECO:0007669"/>
    <property type="project" value="UniProtKB-KW"/>
</dbReference>
<dbReference type="InterPro" id="IPR001451">
    <property type="entry name" value="Hexapep"/>
</dbReference>
<dbReference type="STRING" id="246191.SAMN05660337_0733"/>
<dbReference type="RefSeq" id="WP_092158306.1">
    <property type="nucleotide sequence ID" value="NZ_FNGA01000001.1"/>
</dbReference>
<evidence type="ECO:0000313" key="2">
    <source>
        <dbReference type="EMBL" id="SDK52902.1"/>
    </source>
</evidence>
<dbReference type="EMBL" id="FNGA01000001">
    <property type="protein sequence ID" value="SDK52902.1"/>
    <property type="molecule type" value="Genomic_DNA"/>
</dbReference>
<dbReference type="PANTHER" id="PTHR43300">
    <property type="entry name" value="ACETYLTRANSFERASE"/>
    <property type="match status" value="1"/>
</dbReference>
<sequence>MFIDKTAHVEDSAIIGEGTCIWQQVQVRANAVIGSDCIIGKGAFIDFGAEIGNKVKVQNYANVFRGVKIDDGVMIGPSVCFTNDMFPRAVDQDGALLDIGDWECFKTHVKTGAGIGAGSVIVCNNTIGKWAIVGAGSVVTKDVPDYGLVYGNPARLRGYVCSCGNKLDLLPTTDSNVEAVCSACSMTVVINSQSPQD</sequence>